<organism evidence="1">
    <name type="scientific">marine sediment metagenome</name>
    <dbReference type="NCBI Taxonomy" id="412755"/>
    <lineage>
        <taxon>unclassified sequences</taxon>
        <taxon>metagenomes</taxon>
        <taxon>ecological metagenomes</taxon>
    </lineage>
</organism>
<dbReference type="EMBL" id="LAZR01001492">
    <property type="protein sequence ID" value="KKN43731.1"/>
    <property type="molecule type" value="Genomic_DNA"/>
</dbReference>
<name>A0A0F9T408_9ZZZZ</name>
<reference evidence="1" key="1">
    <citation type="journal article" date="2015" name="Nature">
        <title>Complex archaea that bridge the gap between prokaryotes and eukaryotes.</title>
        <authorList>
            <person name="Spang A."/>
            <person name="Saw J.H."/>
            <person name="Jorgensen S.L."/>
            <person name="Zaremba-Niedzwiedzka K."/>
            <person name="Martijn J."/>
            <person name="Lind A.E."/>
            <person name="van Eijk R."/>
            <person name="Schleper C."/>
            <person name="Guy L."/>
            <person name="Ettema T.J."/>
        </authorList>
    </citation>
    <scope>NUCLEOTIDE SEQUENCE</scope>
</reference>
<accession>A0A0F9T408</accession>
<protein>
    <submittedName>
        <fullName evidence="1">Uncharacterized protein</fullName>
    </submittedName>
</protein>
<gene>
    <name evidence="1" type="ORF">LCGC14_0700130</name>
</gene>
<proteinExistence type="predicted"/>
<comment type="caution">
    <text evidence="1">The sequence shown here is derived from an EMBL/GenBank/DDBJ whole genome shotgun (WGS) entry which is preliminary data.</text>
</comment>
<dbReference type="AlphaFoldDB" id="A0A0F9T408"/>
<evidence type="ECO:0000313" key="1">
    <source>
        <dbReference type="EMBL" id="KKN43731.1"/>
    </source>
</evidence>
<sequence>MNFKEFLEKHHKETWSLGAKQVSQEALGEWALERASYYNKKPHTEYLGKMKLLMEIATDCLGEEKVKKHLEKLK</sequence>